<dbReference type="SUPFAM" id="SSF54631">
    <property type="entry name" value="CBS-domain pair"/>
    <property type="match status" value="1"/>
</dbReference>
<keyword evidence="7" id="KW-0869">Chloride channel</keyword>
<feature type="region of interest" description="Disordered" evidence="10">
    <location>
        <begin position="1"/>
        <end position="31"/>
    </location>
</feature>
<gene>
    <name evidence="12" type="ORF">H0S73_00570</name>
</gene>
<dbReference type="GO" id="GO:0005254">
    <property type="term" value="F:chloride channel activity"/>
    <property type="evidence" value="ECO:0007669"/>
    <property type="project" value="UniProtKB-KW"/>
</dbReference>
<feature type="transmembrane region" description="Helical" evidence="11">
    <location>
        <begin position="272"/>
        <end position="295"/>
    </location>
</feature>
<reference evidence="12 13" key="1">
    <citation type="submission" date="2020-07" db="EMBL/GenBank/DDBJ databases">
        <title>Draft genome and description of Microvirga mediterraneensis Marseille-Q2068 sp. nov.</title>
        <authorList>
            <person name="Boxberger M."/>
        </authorList>
    </citation>
    <scope>NUCLEOTIDE SEQUENCE [LARGE SCALE GENOMIC DNA]</scope>
    <source>
        <strain evidence="12 13">Marseille-Q2068</strain>
    </source>
</reference>
<proteinExistence type="predicted"/>
<evidence type="ECO:0000313" key="13">
    <source>
        <dbReference type="Proteomes" id="UP000572984"/>
    </source>
</evidence>
<feature type="transmembrane region" description="Helical" evidence="11">
    <location>
        <begin position="56"/>
        <end position="81"/>
    </location>
</feature>
<dbReference type="InterPro" id="IPR014743">
    <property type="entry name" value="Cl-channel_core"/>
</dbReference>
<keyword evidence="8" id="KW-0868">Chloride</keyword>
<dbReference type="Pfam" id="PF00654">
    <property type="entry name" value="Voltage_CLC"/>
    <property type="match status" value="1"/>
</dbReference>
<dbReference type="PRINTS" id="PR00762">
    <property type="entry name" value="CLCHANNEL"/>
</dbReference>
<dbReference type="CDD" id="cd00400">
    <property type="entry name" value="Voltage_gated_ClC"/>
    <property type="match status" value="1"/>
</dbReference>
<feature type="transmembrane region" description="Helical" evidence="11">
    <location>
        <begin position="307"/>
        <end position="326"/>
    </location>
</feature>
<evidence type="ECO:0000256" key="8">
    <source>
        <dbReference type="ARBA" id="ARBA00023214"/>
    </source>
</evidence>
<sequence>MKVAVQAESGLTAKTGAPKPPAPRGQAAPHPNRMMLLRPRLPALPNIRKPNGSFRLVGLAIVIGILTGLMVAVVQQFVVFAQRAMLGFAAERRIALPDHASFLRIALALACSAFLVTLLSHLIARWKTKDPIDAVEANALNGGRMGWSDATGVVIPILASVCFGASVGIEAAVTQLGAVLASRLGRRLGRPRSDLRLLVAVGAAAAIAAAYRAPIAGMLYAYELLLGTFSRRTLAPIGLGAIAAVMTIWLLLGQARPFSLETGPGTSWSDYPLAVLIGVVAAFAGIAVMLLVSAIERLLKRFMKNEVLRRLSAALLLTALATRFPAVLGSGHAAIEHAVSGDIAGRHALGLLAAKGLASAASLGAGFRGGLFGASLMIGALLGQVMAWILAFIPGAPEWSPALCAVIGMASVGASVIGSPLAMIFLVLETTGDFDATIVVAIGALTASFLTDRLFGYSFATWRFQQRGLAIEGGHDVSRLEATAISEIIKPPKRAVMANGSLEEVRRALSTAGARGTAVYAVDGTFLGLIDPRLVEAIEAESADLPVVAAELVYESGPIVTPAASLAEVLDIFRSDDRATLAVVGFEDRNKIVGCIRARDAFALASSLLDAQRREDLGGGSWK</sequence>
<comment type="subcellular location">
    <subcellularLocation>
        <location evidence="1">Membrane</location>
        <topology evidence="1">Multi-pass membrane protein</topology>
    </subcellularLocation>
</comment>
<evidence type="ECO:0000256" key="9">
    <source>
        <dbReference type="ARBA" id="ARBA00023303"/>
    </source>
</evidence>
<dbReference type="PANTHER" id="PTHR43427">
    <property type="entry name" value="CHLORIDE CHANNEL PROTEIN CLC-E"/>
    <property type="match status" value="1"/>
</dbReference>
<dbReference type="Gene3D" id="3.10.580.10">
    <property type="entry name" value="CBS-domain"/>
    <property type="match status" value="1"/>
</dbReference>
<feature type="transmembrane region" description="Helical" evidence="11">
    <location>
        <begin position="371"/>
        <end position="393"/>
    </location>
</feature>
<feature type="transmembrane region" description="Helical" evidence="11">
    <location>
        <begin position="101"/>
        <end position="124"/>
    </location>
</feature>
<evidence type="ECO:0000256" key="1">
    <source>
        <dbReference type="ARBA" id="ARBA00004141"/>
    </source>
</evidence>
<dbReference type="InterPro" id="IPR050368">
    <property type="entry name" value="ClC-type_chloride_channel"/>
</dbReference>
<keyword evidence="4 11" id="KW-1133">Transmembrane helix</keyword>
<feature type="transmembrane region" description="Helical" evidence="11">
    <location>
        <begin position="405"/>
        <end position="428"/>
    </location>
</feature>
<evidence type="ECO:0000313" key="12">
    <source>
        <dbReference type="EMBL" id="MBA1154617.1"/>
    </source>
</evidence>
<evidence type="ECO:0000256" key="5">
    <source>
        <dbReference type="ARBA" id="ARBA00023065"/>
    </source>
</evidence>
<dbReference type="SUPFAM" id="SSF81340">
    <property type="entry name" value="Clc chloride channel"/>
    <property type="match status" value="1"/>
</dbReference>
<keyword evidence="5" id="KW-0406">Ion transport</keyword>
<dbReference type="InterPro" id="IPR001807">
    <property type="entry name" value="ClC"/>
</dbReference>
<feature type="transmembrane region" description="Helical" evidence="11">
    <location>
        <begin position="234"/>
        <end position="252"/>
    </location>
</feature>
<keyword evidence="3 11" id="KW-0812">Transmembrane</keyword>
<organism evidence="12 13">
    <name type="scientific">Microvirga mediterraneensis</name>
    <dbReference type="NCBI Taxonomy" id="2754695"/>
    <lineage>
        <taxon>Bacteria</taxon>
        <taxon>Pseudomonadati</taxon>
        <taxon>Pseudomonadota</taxon>
        <taxon>Alphaproteobacteria</taxon>
        <taxon>Hyphomicrobiales</taxon>
        <taxon>Methylobacteriaceae</taxon>
        <taxon>Microvirga</taxon>
    </lineage>
</organism>
<keyword evidence="2" id="KW-0813">Transport</keyword>
<dbReference type="PANTHER" id="PTHR43427:SF6">
    <property type="entry name" value="CHLORIDE CHANNEL PROTEIN CLC-E"/>
    <property type="match status" value="1"/>
</dbReference>
<dbReference type="RefSeq" id="WP_181050314.1">
    <property type="nucleotide sequence ID" value="NZ_JACDXJ010000001.1"/>
</dbReference>
<evidence type="ECO:0000256" key="11">
    <source>
        <dbReference type="SAM" id="Phobius"/>
    </source>
</evidence>
<protein>
    <submittedName>
        <fullName evidence="12">Chloride channel protein</fullName>
    </submittedName>
</protein>
<dbReference type="EMBL" id="JACDXJ010000001">
    <property type="protein sequence ID" value="MBA1154617.1"/>
    <property type="molecule type" value="Genomic_DNA"/>
</dbReference>
<evidence type="ECO:0000256" key="4">
    <source>
        <dbReference type="ARBA" id="ARBA00022989"/>
    </source>
</evidence>
<feature type="transmembrane region" description="Helical" evidence="11">
    <location>
        <begin position="153"/>
        <end position="177"/>
    </location>
</feature>
<comment type="caution">
    <text evidence="12">The sequence shown here is derived from an EMBL/GenBank/DDBJ whole genome shotgun (WGS) entry which is preliminary data.</text>
</comment>
<dbReference type="Proteomes" id="UP000572984">
    <property type="component" value="Unassembled WGS sequence"/>
</dbReference>
<keyword evidence="13" id="KW-1185">Reference proteome</keyword>
<evidence type="ECO:0000256" key="3">
    <source>
        <dbReference type="ARBA" id="ARBA00022692"/>
    </source>
</evidence>
<evidence type="ECO:0000256" key="2">
    <source>
        <dbReference type="ARBA" id="ARBA00022448"/>
    </source>
</evidence>
<keyword evidence="6 11" id="KW-0472">Membrane</keyword>
<dbReference type="GO" id="GO:0034707">
    <property type="term" value="C:chloride channel complex"/>
    <property type="evidence" value="ECO:0007669"/>
    <property type="project" value="UniProtKB-KW"/>
</dbReference>
<feature type="transmembrane region" description="Helical" evidence="11">
    <location>
        <begin position="197"/>
        <end position="222"/>
    </location>
</feature>
<evidence type="ECO:0000256" key="6">
    <source>
        <dbReference type="ARBA" id="ARBA00023136"/>
    </source>
</evidence>
<keyword evidence="9" id="KW-0407">Ion channel</keyword>
<evidence type="ECO:0000256" key="10">
    <source>
        <dbReference type="SAM" id="MobiDB-lite"/>
    </source>
</evidence>
<evidence type="ECO:0000256" key="7">
    <source>
        <dbReference type="ARBA" id="ARBA00023173"/>
    </source>
</evidence>
<name>A0A838BGD2_9HYPH</name>
<dbReference type="Gene3D" id="1.10.3080.10">
    <property type="entry name" value="Clc chloride channel"/>
    <property type="match status" value="1"/>
</dbReference>
<dbReference type="AlphaFoldDB" id="A0A838BGD2"/>
<dbReference type="InterPro" id="IPR046342">
    <property type="entry name" value="CBS_dom_sf"/>
</dbReference>
<accession>A0A838BGD2</accession>
<feature type="transmembrane region" description="Helical" evidence="11">
    <location>
        <begin position="434"/>
        <end position="455"/>
    </location>
</feature>